<evidence type="ECO:0000256" key="3">
    <source>
        <dbReference type="ARBA" id="ARBA00012718"/>
    </source>
</evidence>
<keyword evidence="5" id="KW-0378">Hydrolase</keyword>
<dbReference type="InterPro" id="IPR039733">
    <property type="entry name" value="NTAQ1"/>
</dbReference>
<dbReference type="PANTHER" id="PTHR13035">
    <property type="entry name" value="PROTEIN N-TERMINAL GLUTAMINE AMIDOHYDROLASE"/>
    <property type="match status" value="1"/>
</dbReference>
<dbReference type="EMBL" id="SSMQ01000080">
    <property type="protein sequence ID" value="TKC97239.1"/>
    <property type="molecule type" value="Genomic_DNA"/>
</dbReference>
<evidence type="ECO:0000259" key="8">
    <source>
        <dbReference type="Pfam" id="PF09764"/>
    </source>
</evidence>
<evidence type="ECO:0000256" key="2">
    <source>
        <dbReference type="ARBA" id="ARBA00011245"/>
    </source>
</evidence>
<comment type="similarity">
    <text evidence="1">Belongs to the NTAQ1 family.</text>
</comment>
<reference evidence="9 10" key="1">
    <citation type="submission" date="2019-04" db="EMBL/GenBank/DDBJ databases">
        <authorList>
            <person name="Li Y."/>
            <person name="Wang J."/>
        </authorList>
    </citation>
    <scope>NUCLEOTIDE SEQUENCE [LARGE SCALE GENOMIC DNA]</scope>
    <source>
        <strain evidence="9 10">DSM 14668</strain>
    </source>
</reference>
<dbReference type="GO" id="GO:0008418">
    <property type="term" value="F:protein-N-terminal asparagine amidohydrolase activity"/>
    <property type="evidence" value="ECO:0007669"/>
    <property type="project" value="InterPro"/>
</dbReference>
<dbReference type="RefSeq" id="WP_136935114.1">
    <property type="nucleotide sequence ID" value="NZ_SSMQ01000080.1"/>
</dbReference>
<evidence type="ECO:0000256" key="6">
    <source>
        <dbReference type="ARBA" id="ARBA00029677"/>
    </source>
</evidence>
<dbReference type="Proteomes" id="UP000309215">
    <property type="component" value="Unassembled WGS sequence"/>
</dbReference>
<evidence type="ECO:0000256" key="7">
    <source>
        <dbReference type="ARBA" id="ARBA00048768"/>
    </source>
</evidence>
<comment type="caution">
    <text evidence="9">The sequence shown here is derived from an EMBL/GenBank/DDBJ whole genome shotgun (WGS) entry which is preliminary data.</text>
</comment>
<dbReference type="InterPro" id="IPR037132">
    <property type="entry name" value="N_Gln_amidohydro_ab_roll_sf"/>
</dbReference>
<dbReference type="EC" id="3.5.1.122" evidence="3"/>
<evidence type="ECO:0000256" key="4">
    <source>
        <dbReference type="ARBA" id="ARBA00021247"/>
    </source>
</evidence>
<dbReference type="PANTHER" id="PTHR13035:SF0">
    <property type="entry name" value="PROTEIN N-TERMINAL GLUTAMINE AMIDOHYDROLASE"/>
    <property type="match status" value="1"/>
</dbReference>
<proteinExistence type="inferred from homology"/>
<keyword evidence="10" id="KW-1185">Reference proteome</keyword>
<dbReference type="GO" id="GO:0005829">
    <property type="term" value="C:cytosol"/>
    <property type="evidence" value="ECO:0007669"/>
    <property type="project" value="TreeGrafter"/>
</dbReference>
<gene>
    <name evidence="9" type="ORF">E8A74_43785</name>
</gene>
<evidence type="ECO:0000256" key="1">
    <source>
        <dbReference type="ARBA" id="ARBA00008985"/>
    </source>
</evidence>
<accession>A0A4U1ISF3</accession>
<comment type="subunit">
    <text evidence="2">Monomer.</text>
</comment>
<organism evidence="9 10">
    <name type="scientific">Polyangium fumosum</name>
    <dbReference type="NCBI Taxonomy" id="889272"/>
    <lineage>
        <taxon>Bacteria</taxon>
        <taxon>Pseudomonadati</taxon>
        <taxon>Myxococcota</taxon>
        <taxon>Polyangia</taxon>
        <taxon>Polyangiales</taxon>
        <taxon>Polyangiaceae</taxon>
        <taxon>Polyangium</taxon>
    </lineage>
</organism>
<dbReference type="AlphaFoldDB" id="A0A4U1ISF3"/>
<name>A0A4U1ISF3_9BACT</name>
<sequence>MKRRADPREELRAPRLLRQPFYCEENVWQLCQEPALVDRKRDVVFVSNAERACPMWSQKAGRGKPIVWDYHVVLLTWDPLEIWDVDCTLGTPLPAITWLEQCFHPSVPAPYLPSFRVVEADLFTRTFASDRSHMRLPDGTFQKPPPPWPRIGASDSPSNLMSFVDVTRPFLGEVLSLAAFAARVSGSRPG</sequence>
<dbReference type="InterPro" id="IPR023128">
    <property type="entry name" value="Prot_N_Gln_amidohydro_ab_roll"/>
</dbReference>
<evidence type="ECO:0000256" key="5">
    <source>
        <dbReference type="ARBA" id="ARBA00022801"/>
    </source>
</evidence>
<comment type="catalytic activity">
    <reaction evidence="7">
        <text>N-terminal L-glutaminyl-[protein] + H2O = N-terminal L-glutamyl-[protein] + NH4(+)</text>
        <dbReference type="Rhea" id="RHEA:50680"/>
        <dbReference type="Rhea" id="RHEA-COMP:12668"/>
        <dbReference type="Rhea" id="RHEA-COMP:12777"/>
        <dbReference type="ChEBI" id="CHEBI:15377"/>
        <dbReference type="ChEBI" id="CHEBI:28938"/>
        <dbReference type="ChEBI" id="CHEBI:64721"/>
        <dbReference type="ChEBI" id="CHEBI:64722"/>
        <dbReference type="EC" id="3.5.1.122"/>
    </reaction>
</comment>
<dbReference type="OrthoDB" id="823442at2"/>
<protein>
    <recommendedName>
        <fullName evidence="4">Protein N-terminal glutamine amidohydrolase</fullName>
        <ecNumber evidence="3">3.5.1.122</ecNumber>
    </recommendedName>
    <alternativeName>
        <fullName evidence="6">Protein NH2-terminal glutamine deamidase</fullName>
    </alternativeName>
</protein>
<feature type="domain" description="Protein N-terminal glutamine amidohydrolase alpha beta roll" evidence="8">
    <location>
        <begin position="19"/>
        <end position="182"/>
    </location>
</feature>
<evidence type="ECO:0000313" key="10">
    <source>
        <dbReference type="Proteomes" id="UP000309215"/>
    </source>
</evidence>
<dbReference type="Gene3D" id="3.10.620.10">
    <property type="entry name" value="Protein N-terminal glutamine amidohydrolase, alpha beta roll"/>
    <property type="match status" value="1"/>
</dbReference>
<dbReference type="GO" id="GO:0070773">
    <property type="term" value="F:protein-N-terminal glutamine amidohydrolase activity"/>
    <property type="evidence" value="ECO:0007669"/>
    <property type="project" value="UniProtKB-EC"/>
</dbReference>
<evidence type="ECO:0000313" key="9">
    <source>
        <dbReference type="EMBL" id="TKC97239.1"/>
    </source>
</evidence>
<dbReference type="Pfam" id="PF09764">
    <property type="entry name" value="Nt_Gln_amidase"/>
    <property type="match status" value="1"/>
</dbReference>